<dbReference type="Gene3D" id="3.40.50.300">
    <property type="entry name" value="P-loop containing nucleotide triphosphate hydrolases"/>
    <property type="match status" value="1"/>
</dbReference>
<dbReference type="InterPro" id="IPR027417">
    <property type="entry name" value="P-loop_NTPase"/>
</dbReference>
<protein>
    <recommendedName>
        <fullName evidence="1">RNA helicase</fullName>
        <ecNumber evidence="1">3.6.4.13</ecNumber>
    </recommendedName>
</protein>
<proteinExistence type="inferred from homology"/>
<evidence type="ECO:0000256" key="4">
    <source>
        <dbReference type="ARBA" id="ARBA00022806"/>
    </source>
</evidence>
<dbReference type="InterPro" id="IPR007502">
    <property type="entry name" value="Helicase-assoc_dom"/>
</dbReference>
<dbReference type="SMART" id="SM00490">
    <property type="entry name" value="HELICc"/>
    <property type="match status" value="1"/>
</dbReference>
<dbReference type="Pfam" id="PF00271">
    <property type="entry name" value="Helicase_C"/>
    <property type="match status" value="1"/>
</dbReference>
<dbReference type="Pfam" id="PF21010">
    <property type="entry name" value="HA2_C"/>
    <property type="match status" value="1"/>
</dbReference>
<dbReference type="Proteomes" id="UP001234989">
    <property type="component" value="Chromosome 1"/>
</dbReference>
<dbReference type="InterPro" id="IPR059023">
    <property type="entry name" value="RNA_hel_CTD"/>
</dbReference>
<evidence type="ECO:0000256" key="3">
    <source>
        <dbReference type="ARBA" id="ARBA00022801"/>
    </source>
</evidence>
<name>A0AAF0TBG1_SOLVR</name>
<dbReference type="SUPFAM" id="SSF52540">
    <property type="entry name" value="P-loop containing nucleoside triphosphate hydrolases"/>
    <property type="match status" value="1"/>
</dbReference>
<evidence type="ECO:0000256" key="6">
    <source>
        <dbReference type="ARBA" id="ARBA00047984"/>
    </source>
</evidence>
<dbReference type="InterPro" id="IPR011709">
    <property type="entry name" value="DEAD-box_helicase_OB_fold"/>
</dbReference>
<dbReference type="SMART" id="SM00847">
    <property type="entry name" value="HA2"/>
    <property type="match status" value="1"/>
</dbReference>
<dbReference type="EMBL" id="CP133612">
    <property type="protein sequence ID" value="WMV06940.1"/>
    <property type="molecule type" value="Genomic_DNA"/>
</dbReference>
<dbReference type="Pfam" id="PF26026">
    <property type="entry name" value="RNA_hel_CTD"/>
    <property type="match status" value="1"/>
</dbReference>
<dbReference type="InterPro" id="IPR001650">
    <property type="entry name" value="Helicase_C-like"/>
</dbReference>
<keyword evidence="4" id="KW-0347">Helicase</keyword>
<evidence type="ECO:0000313" key="10">
    <source>
        <dbReference type="Proteomes" id="UP001234989"/>
    </source>
</evidence>
<evidence type="ECO:0000259" key="8">
    <source>
        <dbReference type="PROSITE" id="PS51194"/>
    </source>
</evidence>
<evidence type="ECO:0000256" key="1">
    <source>
        <dbReference type="ARBA" id="ARBA00012552"/>
    </source>
</evidence>
<comment type="catalytic activity">
    <reaction evidence="6">
        <text>ATP + H2O = ADP + phosphate + H(+)</text>
        <dbReference type="Rhea" id="RHEA:13065"/>
        <dbReference type="ChEBI" id="CHEBI:15377"/>
        <dbReference type="ChEBI" id="CHEBI:15378"/>
        <dbReference type="ChEBI" id="CHEBI:30616"/>
        <dbReference type="ChEBI" id="CHEBI:43474"/>
        <dbReference type="ChEBI" id="CHEBI:456216"/>
        <dbReference type="EC" id="3.6.4.13"/>
    </reaction>
</comment>
<evidence type="ECO:0000256" key="7">
    <source>
        <dbReference type="ARBA" id="ARBA00060772"/>
    </source>
</evidence>
<evidence type="ECO:0000313" key="9">
    <source>
        <dbReference type="EMBL" id="WMV06940.1"/>
    </source>
</evidence>
<dbReference type="GO" id="GO:0003724">
    <property type="term" value="F:RNA helicase activity"/>
    <property type="evidence" value="ECO:0007669"/>
    <property type="project" value="UniProtKB-EC"/>
</dbReference>
<dbReference type="GO" id="GO:0016787">
    <property type="term" value="F:hydrolase activity"/>
    <property type="evidence" value="ECO:0007669"/>
    <property type="project" value="UniProtKB-KW"/>
</dbReference>
<dbReference type="PANTHER" id="PTHR18934">
    <property type="entry name" value="ATP-DEPENDENT RNA HELICASE"/>
    <property type="match status" value="1"/>
</dbReference>
<sequence length="556" mass="61877">MDLLDELDLAVCLQPTDVDIGSHYKGYSMTTRQSLEAWSGSQLDLGLVEASIEYICRCEGEGAILVFLAGWDEISKLLDKIKANNFLGDTRKFLVLPLHGSMPTVNQREIFDRPPANTRKIVLATNIAESSITIDDVVYVIDCGKAKETSYDALNKLACLLPSWISKASAHQRRGRAGRVQPGVCYRLYPKLIHDAMAQYQLPEILRTPLQELCLHIKSLQFGAIESFLAKALQPPDALSVHNAIELLKTIGALDDTEELTPLGRHLCTLPLDPNIGKMLLMGSIFQCLNPALTIAAALAHRDPFVLPINRKEEADAAKRSFAGDSCSDHIALLKAFEGWKDAKRYGKERTFCWENFLSPVTLQMMEDMRNQFVDLLSDIGFVDKSRGAKAYNEYSNDLEMVCAILCAGLYPNVVQCKRRGKRTAFYTKEVGKVDIHPASVNASVHLFPLPYLVYSEKVKTSSIYIRDSTNISDYSLLMFGGNLTPSKSGDGIEMLGGYLHFSASKSVLDLIKKLRVELDKILKRKIEEPHFDVSVEGKGVVAAVVELLHSQDIRY</sequence>
<dbReference type="Gene3D" id="1.20.120.1080">
    <property type="match status" value="1"/>
</dbReference>
<dbReference type="CDD" id="cd18791">
    <property type="entry name" value="SF2_C_RHA"/>
    <property type="match status" value="1"/>
</dbReference>
<dbReference type="EC" id="3.6.4.13" evidence="1"/>
<keyword evidence="2" id="KW-0547">Nucleotide-binding</keyword>
<dbReference type="PROSITE" id="PS51194">
    <property type="entry name" value="HELICASE_CTER"/>
    <property type="match status" value="1"/>
</dbReference>
<gene>
    <name evidence="9" type="ORF">MTR67_000325</name>
</gene>
<dbReference type="FunFam" id="1.20.120.1080:FF:000002">
    <property type="entry name" value="Putative ATP-dependent RNA helicase DHX36"/>
    <property type="match status" value="1"/>
</dbReference>
<dbReference type="Pfam" id="PF07717">
    <property type="entry name" value="OB_NTP_bind"/>
    <property type="match status" value="1"/>
</dbReference>
<accession>A0AAF0TBG1</accession>
<dbReference type="PANTHER" id="PTHR18934:SF237">
    <property type="entry name" value="ATP-DEPENDENT DNA_RNA HELICASE DHX36"/>
    <property type="match status" value="1"/>
</dbReference>
<feature type="domain" description="Helicase C-terminal" evidence="8">
    <location>
        <begin position="50"/>
        <end position="221"/>
    </location>
</feature>
<dbReference type="Pfam" id="PF04408">
    <property type="entry name" value="WHD_HA2"/>
    <property type="match status" value="1"/>
</dbReference>
<keyword evidence="5" id="KW-0067">ATP-binding</keyword>
<dbReference type="InterPro" id="IPR048333">
    <property type="entry name" value="HA2_WH"/>
</dbReference>
<dbReference type="GO" id="GO:0005524">
    <property type="term" value="F:ATP binding"/>
    <property type="evidence" value="ECO:0007669"/>
    <property type="project" value="UniProtKB-KW"/>
</dbReference>
<evidence type="ECO:0000256" key="5">
    <source>
        <dbReference type="ARBA" id="ARBA00022840"/>
    </source>
</evidence>
<dbReference type="AlphaFoldDB" id="A0AAF0TBG1"/>
<reference evidence="9" key="1">
    <citation type="submission" date="2023-08" db="EMBL/GenBank/DDBJ databases">
        <title>A de novo genome assembly of Solanum verrucosum Schlechtendal, a Mexican diploid species geographically isolated from the other diploid A-genome species in potato relatives.</title>
        <authorList>
            <person name="Hosaka K."/>
        </authorList>
    </citation>
    <scope>NUCLEOTIDE SEQUENCE</scope>
    <source>
        <tissue evidence="9">Young leaves</tissue>
    </source>
</reference>
<dbReference type="FunFam" id="3.40.50.300:FF:000931">
    <property type="entry name" value="DExH-box ATP-dependent RNA helicase DExH1"/>
    <property type="match status" value="1"/>
</dbReference>
<keyword evidence="3" id="KW-0378">Hydrolase</keyword>
<dbReference type="GO" id="GO:0005634">
    <property type="term" value="C:nucleus"/>
    <property type="evidence" value="ECO:0007669"/>
    <property type="project" value="TreeGrafter"/>
</dbReference>
<organism evidence="9 10">
    <name type="scientific">Solanum verrucosum</name>
    <dbReference type="NCBI Taxonomy" id="315347"/>
    <lineage>
        <taxon>Eukaryota</taxon>
        <taxon>Viridiplantae</taxon>
        <taxon>Streptophyta</taxon>
        <taxon>Embryophyta</taxon>
        <taxon>Tracheophyta</taxon>
        <taxon>Spermatophyta</taxon>
        <taxon>Magnoliopsida</taxon>
        <taxon>eudicotyledons</taxon>
        <taxon>Gunneridae</taxon>
        <taxon>Pentapetalae</taxon>
        <taxon>asterids</taxon>
        <taxon>lamiids</taxon>
        <taxon>Solanales</taxon>
        <taxon>Solanaceae</taxon>
        <taxon>Solanoideae</taxon>
        <taxon>Solaneae</taxon>
        <taxon>Solanum</taxon>
    </lineage>
</organism>
<comment type="similarity">
    <text evidence="7">Belongs to the DExH box helicase family.</text>
</comment>
<keyword evidence="10" id="KW-1185">Reference proteome</keyword>
<dbReference type="GO" id="GO:0003723">
    <property type="term" value="F:RNA binding"/>
    <property type="evidence" value="ECO:0007669"/>
    <property type="project" value="TreeGrafter"/>
</dbReference>
<evidence type="ECO:0000256" key="2">
    <source>
        <dbReference type="ARBA" id="ARBA00022741"/>
    </source>
</evidence>